<dbReference type="InterPro" id="IPR011009">
    <property type="entry name" value="Kinase-like_dom_sf"/>
</dbReference>
<reference evidence="2" key="1">
    <citation type="submission" date="2021-01" db="EMBL/GenBank/DDBJ databases">
        <title>Adiantum capillus-veneris genome.</title>
        <authorList>
            <person name="Fang Y."/>
            <person name="Liao Q."/>
        </authorList>
    </citation>
    <scope>NUCLEOTIDE SEQUENCE</scope>
    <source>
        <strain evidence="2">H3</strain>
        <tissue evidence="2">Leaf</tissue>
    </source>
</reference>
<dbReference type="InterPro" id="IPR051681">
    <property type="entry name" value="Ser/Thr_Kinases-Pseudokinases"/>
</dbReference>
<accession>A0A9D4V401</accession>
<dbReference type="InterPro" id="IPR008266">
    <property type="entry name" value="Tyr_kinase_AS"/>
</dbReference>
<proteinExistence type="predicted"/>
<dbReference type="AlphaFoldDB" id="A0A9D4V401"/>
<dbReference type="InterPro" id="IPR010632">
    <property type="entry name" value="DUF1221"/>
</dbReference>
<dbReference type="PANTHER" id="PTHR44329:SF260">
    <property type="entry name" value="PROTEIN KINASE DOMAIN-CONTAINING PROTEIN"/>
    <property type="match status" value="1"/>
</dbReference>
<evidence type="ECO:0000313" key="3">
    <source>
        <dbReference type="Proteomes" id="UP000886520"/>
    </source>
</evidence>
<dbReference type="PROSITE" id="PS50011">
    <property type="entry name" value="PROTEIN_KINASE_DOM"/>
    <property type="match status" value="1"/>
</dbReference>
<sequence length="875" mass="99500">MGLLSQLTEIVLHCPFDEQGHYWLCPTQCQALCIYYCSNLERLFGTILRPRNLNSSSLLSTRRRNSFSAFYDKTFMKLRSNRKVSKSSMAALGDQSSAMAILEELRSIPSAIEELFRVMKEAEIYIQACSNSDWWRTAVDMGFMNEVRDVHIHDLMWCIAGLKLALQTVRGVELESRAQFTRLGVAQCYAEMGELSSQASELIRCEEQDYARLSSIVQEAKHKYDDMSFVRRMVMNGHDRAKHGVVHFLSQKLGVPSYTAEADSSSPNVRELPQSMRILIEDLSFASPPRTIAQGKFAVVYEASWLGMKVAAKQYDYDACKEYFTYEAAVHAKLRCPFIIQLYGWLVDSHNYSYYLVFELVNNNLASIVKDRKDLSKPLHLPVILDLMLQLSRAMDYLHSKGIMHKDIRPHNVLVQPSSSCAELMEKGYGRVKLCNFGFDRLNVDAAHWSALGYRAPEVWALHDKNRVEQLDYTLEADVYSFGMTFVYCLIGEDPFAGVASRTSLRDVVQKGVTLNLPPSCPLVLKDLLQNCLSKSLSARPSFTSITMALQHLKLLMMKSTAVDEVTNRLMVDEEFFLSNPVISYAELCSATSDFSTRVQNIFLHSMYHGVLSDGTKVLIQQMQGLINVRKLWLQTSRLLNLRHSNVAGLRAICIESSRYWFVIENSSVRGSLDKWLEADNTQEKLDVATCYRIAIGAACGLQYLHAQGIVYAVTAENILLDERYEPQLLVSSVQCEERDEDLEYHQRLDVLHFGTLITKLLSYLRGNNSIGDDSPIDSQVYVFQRVENLCSDALMDEVVELMESIYDSCFEESFPLHCEEEETTALDTEGSLKALESCHESFTSLFDVTQNLVGRTDSLEDEPFHSQDCHFQYI</sequence>
<dbReference type="GO" id="GO:0004674">
    <property type="term" value="F:protein serine/threonine kinase activity"/>
    <property type="evidence" value="ECO:0007669"/>
    <property type="project" value="TreeGrafter"/>
</dbReference>
<dbReference type="Gene3D" id="3.30.200.20">
    <property type="entry name" value="Phosphorylase Kinase, domain 1"/>
    <property type="match status" value="2"/>
</dbReference>
<dbReference type="EMBL" id="JABFUD020000006">
    <property type="protein sequence ID" value="KAI5079144.1"/>
    <property type="molecule type" value="Genomic_DNA"/>
</dbReference>
<dbReference type="Gene3D" id="1.10.510.10">
    <property type="entry name" value="Transferase(Phosphotransferase) domain 1"/>
    <property type="match status" value="2"/>
</dbReference>
<dbReference type="SUPFAM" id="SSF56112">
    <property type="entry name" value="Protein kinase-like (PK-like)"/>
    <property type="match status" value="2"/>
</dbReference>
<feature type="domain" description="Protein kinase" evidence="1">
    <location>
        <begin position="286"/>
        <end position="555"/>
    </location>
</feature>
<dbReference type="InterPro" id="IPR001245">
    <property type="entry name" value="Ser-Thr/Tyr_kinase_cat_dom"/>
</dbReference>
<name>A0A9D4V401_ADICA</name>
<dbReference type="PANTHER" id="PTHR44329">
    <property type="entry name" value="SERINE/THREONINE-PROTEIN KINASE TNNI3K-RELATED"/>
    <property type="match status" value="1"/>
</dbReference>
<gene>
    <name evidence="2" type="ORF">GOP47_0006815</name>
</gene>
<keyword evidence="3" id="KW-1185">Reference proteome</keyword>
<comment type="caution">
    <text evidence="2">The sequence shown here is derived from an EMBL/GenBank/DDBJ whole genome shotgun (WGS) entry which is preliminary data.</text>
</comment>
<dbReference type="GO" id="GO:0005524">
    <property type="term" value="F:ATP binding"/>
    <property type="evidence" value="ECO:0007669"/>
    <property type="project" value="InterPro"/>
</dbReference>
<protein>
    <recommendedName>
        <fullName evidence="1">Protein kinase domain-containing protein</fullName>
    </recommendedName>
</protein>
<dbReference type="InterPro" id="IPR000719">
    <property type="entry name" value="Prot_kinase_dom"/>
</dbReference>
<organism evidence="2 3">
    <name type="scientific">Adiantum capillus-veneris</name>
    <name type="common">Maidenhair fern</name>
    <dbReference type="NCBI Taxonomy" id="13818"/>
    <lineage>
        <taxon>Eukaryota</taxon>
        <taxon>Viridiplantae</taxon>
        <taxon>Streptophyta</taxon>
        <taxon>Embryophyta</taxon>
        <taxon>Tracheophyta</taxon>
        <taxon>Polypodiopsida</taxon>
        <taxon>Polypodiidae</taxon>
        <taxon>Polypodiales</taxon>
        <taxon>Pteridineae</taxon>
        <taxon>Pteridaceae</taxon>
        <taxon>Vittarioideae</taxon>
        <taxon>Adiantum</taxon>
    </lineage>
</organism>
<dbReference type="Pfam" id="PF06760">
    <property type="entry name" value="DUF1221"/>
    <property type="match status" value="1"/>
</dbReference>
<evidence type="ECO:0000313" key="2">
    <source>
        <dbReference type="EMBL" id="KAI5079144.1"/>
    </source>
</evidence>
<dbReference type="OrthoDB" id="4062651at2759"/>
<dbReference type="PROSITE" id="PS00109">
    <property type="entry name" value="PROTEIN_KINASE_TYR"/>
    <property type="match status" value="1"/>
</dbReference>
<dbReference type="Proteomes" id="UP000886520">
    <property type="component" value="Chromosome 6"/>
</dbReference>
<dbReference type="Pfam" id="PF07714">
    <property type="entry name" value="PK_Tyr_Ser-Thr"/>
    <property type="match status" value="2"/>
</dbReference>
<evidence type="ECO:0000259" key="1">
    <source>
        <dbReference type="PROSITE" id="PS50011"/>
    </source>
</evidence>